<evidence type="ECO:0000313" key="2">
    <source>
        <dbReference type="Proteomes" id="UP000302139"/>
    </source>
</evidence>
<name>A0A4D4MCF1_STRAX</name>
<dbReference type="GeneID" id="41545186"/>
<proteinExistence type="predicted"/>
<comment type="caution">
    <text evidence="1">The sequence shown here is derived from an EMBL/GenBank/DDBJ whole genome shotgun (WGS) entry which is preliminary data.</text>
</comment>
<dbReference type="Proteomes" id="UP000302139">
    <property type="component" value="Unassembled WGS sequence"/>
</dbReference>
<evidence type="ECO:0000313" key="1">
    <source>
        <dbReference type="EMBL" id="GDY69622.1"/>
    </source>
</evidence>
<gene>
    <name evidence="1" type="ORF">SAV14893_090150</name>
</gene>
<protein>
    <submittedName>
        <fullName evidence="1">Uncharacterized protein</fullName>
    </submittedName>
</protein>
<dbReference type="AlphaFoldDB" id="A0A4D4MCF1"/>
<organism evidence="1 2">
    <name type="scientific">Streptomyces avermitilis</name>
    <dbReference type="NCBI Taxonomy" id="33903"/>
    <lineage>
        <taxon>Bacteria</taxon>
        <taxon>Bacillati</taxon>
        <taxon>Actinomycetota</taxon>
        <taxon>Actinomycetes</taxon>
        <taxon>Kitasatosporales</taxon>
        <taxon>Streptomycetaceae</taxon>
        <taxon>Streptomyces</taxon>
    </lineage>
</organism>
<dbReference type="OMA" id="RATYHHL"/>
<reference evidence="1 2" key="1">
    <citation type="submission" date="2019-04" db="EMBL/GenBank/DDBJ databases">
        <title>Draft genome sequences of Streptomyces avermitilis NBRC 14893.</title>
        <authorList>
            <person name="Komaki H."/>
            <person name="Tamura T."/>
            <person name="Hosoyama A."/>
        </authorList>
    </citation>
    <scope>NUCLEOTIDE SEQUENCE [LARGE SCALE GENOMIC DNA]</scope>
    <source>
        <strain evidence="1 2">NBRC 14893</strain>
    </source>
</reference>
<dbReference type="EMBL" id="BJHX01000002">
    <property type="protein sequence ID" value="GDY69622.1"/>
    <property type="molecule type" value="Genomic_DNA"/>
</dbReference>
<sequence>MSSFNTHQRRVYDEDLPTRARHTNLRSCLVHFAPYGFRATYHHLCLSAGIPKDLEKDPSSLIRAVEELHHARQLWLADERAYANRRRADKARGFRQVKRDESWRGWQREWGNIAYCPEPTIHPDEPLPAVVERVLRSSVPPDEAPALTCRVCGNRDNTSVWYDGAYRIHQLCRECGVSLAVQRAKAPDPRLAADHARKWKEIWRLRNESPRSYPS</sequence>
<dbReference type="RefSeq" id="WP_010981937.1">
    <property type="nucleotide sequence ID" value="NZ_BAABTN010000031.1"/>
</dbReference>
<accession>A0A4D4MCF1</accession>